<proteinExistence type="predicted"/>
<evidence type="ECO:0000313" key="1">
    <source>
        <dbReference type="EMBL" id="MCE2055493.1"/>
    </source>
</evidence>
<comment type="caution">
    <text evidence="1">The sequence shown here is derived from an EMBL/GenBank/DDBJ whole genome shotgun (WGS) entry which is preliminary data.</text>
</comment>
<evidence type="ECO:0000313" key="2">
    <source>
        <dbReference type="Proteomes" id="UP000823775"/>
    </source>
</evidence>
<accession>A0ABS8W1P2</accession>
<name>A0ABS8W1P2_DATST</name>
<keyword evidence="2" id="KW-1185">Reference proteome</keyword>
<sequence>MMQGSKLEATHWHTMLPAARGANIMDTLPGASRHHLGPLPYAARQQDWHKARREAPLFWREAPCLAA</sequence>
<dbReference type="Proteomes" id="UP000823775">
    <property type="component" value="Unassembled WGS sequence"/>
</dbReference>
<feature type="non-terminal residue" evidence="1">
    <location>
        <position position="67"/>
    </location>
</feature>
<protein>
    <submittedName>
        <fullName evidence="1">Uncharacterized protein</fullName>
    </submittedName>
</protein>
<organism evidence="1 2">
    <name type="scientific">Datura stramonium</name>
    <name type="common">Jimsonweed</name>
    <name type="synonym">Common thornapple</name>
    <dbReference type="NCBI Taxonomy" id="4076"/>
    <lineage>
        <taxon>Eukaryota</taxon>
        <taxon>Viridiplantae</taxon>
        <taxon>Streptophyta</taxon>
        <taxon>Embryophyta</taxon>
        <taxon>Tracheophyta</taxon>
        <taxon>Spermatophyta</taxon>
        <taxon>Magnoliopsida</taxon>
        <taxon>eudicotyledons</taxon>
        <taxon>Gunneridae</taxon>
        <taxon>Pentapetalae</taxon>
        <taxon>asterids</taxon>
        <taxon>lamiids</taxon>
        <taxon>Solanales</taxon>
        <taxon>Solanaceae</taxon>
        <taxon>Solanoideae</taxon>
        <taxon>Datureae</taxon>
        <taxon>Datura</taxon>
    </lineage>
</organism>
<reference evidence="1 2" key="1">
    <citation type="journal article" date="2021" name="BMC Genomics">
        <title>Datura genome reveals duplications of psychoactive alkaloid biosynthetic genes and high mutation rate following tissue culture.</title>
        <authorList>
            <person name="Rajewski A."/>
            <person name="Carter-House D."/>
            <person name="Stajich J."/>
            <person name="Litt A."/>
        </authorList>
    </citation>
    <scope>NUCLEOTIDE SEQUENCE [LARGE SCALE GENOMIC DNA]</scope>
    <source>
        <strain evidence="1">AR-01</strain>
    </source>
</reference>
<dbReference type="EMBL" id="JACEIK010006318">
    <property type="protein sequence ID" value="MCE2055493.1"/>
    <property type="molecule type" value="Genomic_DNA"/>
</dbReference>
<gene>
    <name evidence="1" type="ORF">HAX54_042735</name>
</gene>